<dbReference type="InterPro" id="IPR012177">
    <property type="entry name" value="ThTPase_euk"/>
</dbReference>
<evidence type="ECO:0000259" key="14">
    <source>
        <dbReference type="PROSITE" id="PS51707"/>
    </source>
</evidence>
<dbReference type="PANTHER" id="PTHR14586:SF1">
    <property type="entry name" value="THIAMINE-TRIPHOSPHATASE"/>
    <property type="match status" value="1"/>
</dbReference>
<comment type="catalytic activity">
    <reaction evidence="13">
        <text>thiamine triphosphate + H2O = thiamine diphosphate + phosphate + H(+)</text>
        <dbReference type="Rhea" id="RHEA:11744"/>
        <dbReference type="ChEBI" id="CHEBI:15377"/>
        <dbReference type="ChEBI" id="CHEBI:15378"/>
        <dbReference type="ChEBI" id="CHEBI:43474"/>
        <dbReference type="ChEBI" id="CHEBI:58937"/>
        <dbReference type="ChEBI" id="CHEBI:58938"/>
        <dbReference type="EC" id="3.6.1.28"/>
    </reaction>
</comment>
<dbReference type="RefSeq" id="XP_002784682.1">
    <property type="nucleotide sequence ID" value="XM_002784636.1"/>
</dbReference>
<dbReference type="Proteomes" id="UP000007800">
    <property type="component" value="Unassembled WGS sequence"/>
</dbReference>
<dbReference type="InterPro" id="IPR033469">
    <property type="entry name" value="CYTH-like_dom_sf"/>
</dbReference>
<sequence>MSATTTAAAARLEVERKIALGSATELARFLSALGPPVRRVVLHDTYWDDRKMTLVRQDQWLRLRNGGWEMKIPAISRGSHTGSSSTYNEVEGEASVKQFLFPSGEGTLRSLLEGDGFRVFAELVSHRATYHAVQDGRAINVDVDSATFPDDPVPYSIVELEVLSEASIGDDDGDTKVAASEAVIDAFMERMGIAGKTVRPRSKLVEYLARHDEERLVELAKTCSKYRRIVCELMGSDWVEEHAPEEGEA</sequence>
<dbReference type="InterPro" id="IPR039582">
    <property type="entry name" value="THTPA"/>
</dbReference>
<comment type="subcellular location">
    <subcellularLocation>
        <location evidence="3">Cytoplasm</location>
    </subcellularLocation>
</comment>
<evidence type="ECO:0000256" key="9">
    <source>
        <dbReference type="ARBA" id="ARBA00022723"/>
    </source>
</evidence>
<dbReference type="InParanoid" id="C5KGC2"/>
<keyword evidence="10" id="KW-0378">Hydrolase</keyword>
<accession>C5KGC2</accession>
<evidence type="ECO:0000256" key="7">
    <source>
        <dbReference type="ARBA" id="ARBA00020088"/>
    </source>
</evidence>
<evidence type="ECO:0000313" key="15">
    <source>
        <dbReference type="EMBL" id="EER16478.1"/>
    </source>
</evidence>
<keyword evidence="9" id="KW-0479">Metal-binding</keyword>
<comment type="subunit">
    <text evidence="5">Monomer.</text>
</comment>
<evidence type="ECO:0000256" key="11">
    <source>
        <dbReference type="ARBA" id="ARBA00022842"/>
    </source>
</evidence>
<evidence type="ECO:0000256" key="3">
    <source>
        <dbReference type="ARBA" id="ARBA00004496"/>
    </source>
</evidence>
<comment type="cofactor">
    <cofactor evidence="1">
        <name>Mg(2+)</name>
        <dbReference type="ChEBI" id="CHEBI:18420"/>
    </cofactor>
</comment>
<comment type="similarity">
    <text evidence="4">Belongs to the ThTPase family.</text>
</comment>
<keyword evidence="16" id="KW-1185">Reference proteome</keyword>
<dbReference type="EC" id="3.6.1.28" evidence="6"/>
<dbReference type="GO" id="GO:0006772">
    <property type="term" value="P:thiamine metabolic process"/>
    <property type="evidence" value="ECO:0007669"/>
    <property type="project" value="InterPro"/>
</dbReference>
<comment type="function">
    <text evidence="2">Hydrolase highly specific for thiamine triphosphate (ThTP).</text>
</comment>
<dbReference type="GO" id="GO:0005737">
    <property type="term" value="C:cytoplasm"/>
    <property type="evidence" value="ECO:0007669"/>
    <property type="project" value="UniProtKB-SubCell"/>
</dbReference>
<dbReference type="AlphaFoldDB" id="C5KGC2"/>
<gene>
    <name evidence="15" type="ORF">Pmar_PMAR021076</name>
</gene>
<dbReference type="Gene3D" id="2.40.320.10">
    <property type="entry name" value="Hypothetical Protein Pfu-838710-001"/>
    <property type="match status" value="1"/>
</dbReference>
<evidence type="ECO:0000313" key="16">
    <source>
        <dbReference type="Proteomes" id="UP000007800"/>
    </source>
</evidence>
<evidence type="ECO:0000256" key="8">
    <source>
        <dbReference type="ARBA" id="ARBA00022490"/>
    </source>
</evidence>
<dbReference type="GeneID" id="9063553"/>
<dbReference type="OrthoDB" id="442176at2759"/>
<proteinExistence type="inferred from homology"/>
<name>C5KGC2_PERM5</name>
<evidence type="ECO:0000256" key="10">
    <source>
        <dbReference type="ARBA" id="ARBA00022801"/>
    </source>
</evidence>
<feature type="domain" description="CYTH" evidence="14">
    <location>
        <begin position="11"/>
        <end position="209"/>
    </location>
</feature>
<dbReference type="SUPFAM" id="SSF55154">
    <property type="entry name" value="CYTH-like phosphatases"/>
    <property type="match status" value="1"/>
</dbReference>
<keyword evidence="12" id="KW-0007">Acetylation</keyword>
<keyword evidence="8" id="KW-0963">Cytoplasm</keyword>
<protein>
    <recommendedName>
        <fullName evidence="7">Thiamine-triphosphatase</fullName>
        <ecNumber evidence="6">3.6.1.28</ecNumber>
    </recommendedName>
</protein>
<evidence type="ECO:0000256" key="1">
    <source>
        <dbReference type="ARBA" id="ARBA00001946"/>
    </source>
</evidence>
<dbReference type="GO" id="GO:0000287">
    <property type="term" value="F:magnesium ion binding"/>
    <property type="evidence" value="ECO:0007669"/>
    <property type="project" value="TreeGrafter"/>
</dbReference>
<dbReference type="EMBL" id="GG672918">
    <property type="protein sequence ID" value="EER16478.1"/>
    <property type="molecule type" value="Genomic_DNA"/>
</dbReference>
<evidence type="ECO:0000256" key="5">
    <source>
        <dbReference type="ARBA" id="ARBA00011245"/>
    </source>
</evidence>
<keyword evidence="11" id="KW-0460">Magnesium</keyword>
<dbReference type="InterPro" id="IPR023577">
    <property type="entry name" value="CYTH_domain"/>
</dbReference>
<evidence type="ECO:0000256" key="12">
    <source>
        <dbReference type="ARBA" id="ARBA00022990"/>
    </source>
</evidence>
<evidence type="ECO:0000256" key="2">
    <source>
        <dbReference type="ARBA" id="ARBA00002106"/>
    </source>
</evidence>
<dbReference type="GO" id="GO:0050333">
    <property type="term" value="F:thiamine triphosphate phosphatase activity"/>
    <property type="evidence" value="ECO:0007669"/>
    <property type="project" value="UniProtKB-EC"/>
</dbReference>
<evidence type="ECO:0000256" key="13">
    <source>
        <dbReference type="ARBA" id="ARBA00048194"/>
    </source>
</evidence>
<reference evidence="15 16" key="1">
    <citation type="submission" date="2008-07" db="EMBL/GenBank/DDBJ databases">
        <authorList>
            <person name="El-Sayed N."/>
            <person name="Caler E."/>
            <person name="Inman J."/>
            <person name="Amedeo P."/>
            <person name="Hass B."/>
            <person name="Wortman J."/>
        </authorList>
    </citation>
    <scope>NUCLEOTIDE SEQUENCE [LARGE SCALE GENOMIC DNA]</scope>
    <source>
        <strain evidence="16">ATCC 50983 / TXsc</strain>
    </source>
</reference>
<dbReference type="PANTHER" id="PTHR14586">
    <property type="entry name" value="THIAMINE-TRIPHOSPHATASE"/>
    <property type="match status" value="1"/>
</dbReference>
<dbReference type="OMA" id="MASTWCT"/>
<evidence type="ECO:0000256" key="6">
    <source>
        <dbReference type="ARBA" id="ARBA00012378"/>
    </source>
</evidence>
<organism evidence="16">
    <name type="scientific">Perkinsus marinus (strain ATCC 50983 / TXsc)</name>
    <dbReference type="NCBI Taxonomy" id="423536"/>
    <lineage>
        <taxon>Eukaryota</taxon>
        <taxon>Sar</taxon>
        <taxon>Alveolata</taxon>
        <taxon>Perkinsozoa</taxon>
        <taxon>Perkinsea</taxon>
        <taxon>Perkinsida</taxon>
        <taxon>Perkinsidae</taxon>
        <taxon>Perkinsus</taxon>
    </lineage>
</organism>
<dbReference type="CDD" id="cd07758">
    <property type="entry name" value="ThTPase"/>
    <property type="match status" value="1"/>
</dbReference>
<dbReference type="GO" id="GO:0042357">
    <property type="term" value="P:thiamine diphosphate metabolic process"/>
    <property type="evidence" value="ECO:0007669"/>
    <property type="project" value="TreeGrafter"/>
</dbReference>
<dbReference type="PROSITE" id="PS51707">
    <property type="entry name" value="CYTH"/>
    <property type="match status" value="1"/>
</dbReference>
<dbReference type="Pfam" id="PF01928">
    <property type="entry name" value="CYTH"/>
    <property type="match status" value="1"/>
</dbReference>
<evidence type="ECO:0000256" key="4">
    <source>
        <dbReference type="ARBA" id="ARBA00008181"/>
    </source>
</evidence>